<organism evidence="7 8">
    <name type="scientific">Arachis hypogaea</name>
    <name type="common">Peanut</name>
    <dbReference type="NCBI Taxonomy" id="3818"/>
    <lineage>
        <taxon>Eukaryota</taxon>
        <taxon>Viridiplantae</taxon>
        <taxon>Streptophyta</taxon>
        <taxon>Embryophyta</taxon>
        <taxon>Tracheophyta</taxon>
        <taxon>Spermatophyta</taxon>
        <taxon>Magnoliopsida</taxon>
        <taxon>eudicotyledons</taxon>
        <taxon>Gunneridae</taxon>
        <taxon>Pentapetalae</taxon>
        <taxon>rosids</taxon>
        <taxon>fabids</taxon>
        <taxon>Fabales</taxon>
        <taxon>Fabaceae</taxon>
        <taxon>Papilionoideae</taxon>
        <taxon>50 kb inversion clade</taxon>
        <taxon>dalbergioids sensu lato</taxon>
        <taxon>Dalbergieae</taxon>
        <taxon>Pterocarpus clade</taxon>
        <taxon>Arachis</taxon>
    </lineage>
</organism>
<dbReference type="AlphaFoldDB" id="A0A445DH66"/>
<evidence type="ECO:0000256" key="3">
    <source>
        <dbReference type="ARBA" id="ARBA00022833"/>
    </source>
</evidence>
<proteinExistence type="predicted"/>
<evidence type="ECO:0000256" key="1">
    <source>
        <dbReference type="ARBA" id="ARBA00022723"/>
    </source>
</evidence>
<keyword evidence="8" id="KW-1185">Reference proteome</keyword>
<evidence type="ECO:0000313" key="7">
    <source>
        <dbReference type="EMBL" id="RYR62533.1"/>
    </source>
</evidence>
<feature type="compositionally biased region" description="Basic and acidic residues" evidence="5">
    <location>
        <begin position="25"/>
        <end position="37"/>
    </location>
</feature>
<dbReference type="PROSITE" id="PS51999">
    <property type="entry name" value="ZF_GRF"/>
    <property type="match status" value="1"/>
</dbReference>
<feature type="compositionally biased region" description="Low complexity" evidence="5">
    <location>
        <begin position="1"/>
        <end position="20"/>
    </location>
</feature>
<sequence>MLGSSSQGSGSSSRARSHGGWVKNAHRDRGDRGDRGGKVPHWCGCGLRPILRWSGTDSNPERPFFGCSNYNTTGKRWCGFFKWVDIEEEEPIVGRNESSVSEDHWKISLGWKISAVEAEIKY</sequence>
<reference evidence="7 8" key="1">
    <citation type="submission" date="2019-01" db="EMBL/GenBank/DDBJ databases">
        <title>Sequencing of cultivated peanut Arachis hypogaea provides insights into genome evolution and oil improvement.</title>
        <authorList>
            <person name="Chen X."/>
        </authorList>
    </citation>
    <scope>NUCLEOTIDE SEQUENCE [LARGE SCALE GENOMIC DNA]</scope>
    <source>
        <strain evidence="8">cv. Fuhuasheng</strain>
        <tissue evidence="7">Leaves</tissue>
    </source>
</reference>
<keyword evidence="3" id="KW-0862">Zinc</keyword>
<dbReference type="GO" id="GO:0008270">
    <property type="term" value="F:zinc ion binding"/>
    <property type="evidence" value="ECO:0007669"/>
    <property type="project" value="UniProtKB-KW"/>
</dbReference>
<feature type="region of interest" description="Disordered" evidence="5">
    <location>
        <begin position="1"/>
        <end position="37"/>
    </location>
</feature>
<evidence type="ECO:0000313" key="8">
    <source>
        <dbReference type="Proteomes" id="UP000289738"/>
    </source>
</evidence>
<feature type="domain" description="GRF-type" evidence="6">
    <location>
        <begin position="43"/>
        <end position="87"/>
    </location>
</feature>
<keyword evidence="1" id="KW-0479">Metal-binding</keyword>
<evidence type="ECO:0000256" key="4">
    <source>
        <dbReference type="PROSITE-ProRule" id="PRU01343"/>
    </source>
</evidence>
<evidence type="ECO:0000259" key="6">
    <source>
        <dbReference type="PROSITE" id="PS51999"/>
    </source>
</evidence>
<keyword evidence="2 4" id="KW-0863">Zinc-finger</keyword>
<accession>A0A445DH66</accession>
<protein>
    <recommendedName>
        <fullName evidence="6">GRF-type domain-containing protein</fullName>
    </recommendedName>
</protein>
<comment type="caution">
    <text evidence="7">The sequence shown here is derived from an EMBL/GenBank/DDBJ whole genome shotgun (WGS) entry which is preliminary data.</text>
</comment>
<evidence type="ECO:0000256" key="5">
    <source>
        <dbReference type="SAM" id="MobiDB-lite"/>
    </source>
</evidence>
<dbReference type="PANTHER" id="PTHR33248">
    <property type="entry name" value="ZINC ION-BINDING PROTEIN"/>
    <property type="match status" value="1"/>
</dbReference>
<name>A0A445DH66_ARAHY</name>
<evidence type="ECO:0000256" key="2">
    <source>
        <dbReference type="ARBA" id="ARBA00022771"/>
    </source>
</evidence>
<dbReference type="Proteomes" id="UP000289738">
    <property type="component" value="Chromosome A04"/>
</dbReference>
<gene>
    <name evidence="7" type="ORF">Ahy_A04g020191</name>
</gene>
<dbReference type="InterPro" id="IPR010666">
    <property type="entry name" value="Znf_GRF"/>
</dbReference>
<dbReference type="EMBL" id="SDMP01000004">
    <property type="protein sequence ID" value="RYR62533.1"/>
    <property type="molecule type" value="Genomic_DNA"/>
</dbReference>